<evidence type="ECO:0000256" key="3">
    <source>
        <dbReference type="ARBA" id="ARBA00022777"/>
    </source>
</evidence>
<dbReference type="InterPro" id="IPR000577">
    <property type="entry name" value="Carb_kinase_FGGY"/>
</dbReference>
<sequence>MAKYSIGVDFGSLSGRAVIVNVESGAELASAVLDYPHAVMDSELPDGTKLGVDWALQHPQDYLDVLHETIPQVMKEAGVSADDVIGLGIDFTACTVMPVKADGTPLCFLEQYRSNPNAYVKLWKHHAAQKYATKLNETAEKMGETFLKRYGGKISSEWMVPKAWQILEEDEALYRDMDYFLEAADWVIWQMTGVQTRNSCTAGYKAIYHKQTGYPKKEFYKALDPRLENFVEEKLNCPITPLGSKAGEMTEAAAKLTGLRPGTAVAVANVDAHVTVPAVKIDGPGKMLAIMGTSTCHMLMSDEEKLVPGICGVVEDGILPGFYGYEAGQSCVGDHFAWFIDNCLPAAYTEDAKAKGMNIHRYLREKAEALKPGESGLVALDWWNGNRSVLVDVDLTGMMLGMTLATKPEEIYRALIEATAYGTRKIIETFEENGVPVHEFYASGGISQKDPMTMQIYADIIKKPIKIAGSTQGPALGSAIFGALAAGKENGGYDSILEAEQVMGNLKDIEYHPIPENSAVYDKLYAEYNILHDYFGRGANDVMKRLKALKIEIKGK</sequence>
<evidence type="ECO:0000256" key="1">
    <source>
        <dbReference type="ARBA" id="ARBA00022679"/>
    </source>
</evidence>
<feature type="domain" description="Carbohydrate kinase FGGY C-terminal" evidence="11">
    <location>
        <begin position="288"/>
        <end position="486"/>
    </location>
</feature>
<evidence type="ECO:0000313" key="12">
    <source>
        <dbReference type="EMBL" id="MBC8609690.1"/>
    </source>
</evidence>
<organism evidence="12 13">
    <name type="scientific">Massiliimalia timonensis</name>
    <dbReference type="NCBI Taxonomy" id="1987501"/>
    <lineage>
        <taxon>Bacteria</taxon>
        <taxon>Bacillati</taxon>
        <taxon>Bacillota</taxon>
        <taxon>Clostridia</taxon>
        <taxon>Eubacteriales</taxon>
        <taxon>Oscillospiraceae</taxon>
        <taxon>Massiliimalia</taxon>
    </lineage>
</organism>
<dbReference type="CDD" id="cd07781">
    <property type="entry name" value="ASKHA_NBD_FGGY_L-RBK"/>
    <property type="match status" value="1"/>
</dbReference>
<dbReference type="Pfam" id="PF02782">
    <property type="entry name" value="FGGY_C"/>
    <property type="match status" value="1"/>
</dbReference>
<evidence type="ECO:0000256" key="4">
    <source>
        <dbReference type="ARBA" id="ARBA00022840"/>
    </source>
</evidence>
<dbReference type="EC" id="2.7.1.16" evidence="7 8"/>
<comment type="pathway">
    <text evidence="7 9">Carbohydrate degradation; L-arabinose degradation via L-ribulose; D-xylulose 5-phosphate from L-arabinose (bacterial route): step 2/3.</text>
</comment>
<keyword evidence="5 7" id="KW-0054">Arabinose catabolism</keyword>
<keyword evidence="6 7" id="KW-0119">Carbohydrate metabolism</keyword>
<evidence type="ECO:0000256" key="5">
    <source>
        <dbReference type="ARBA" id="ARBA00022935"/>
    </source>
</evidence>
<evidence type="ECO:0000256" key="7">
    <source>
        <dbReference type="HAMAP-Rule" id="MF_00520"/>
    </source>
</evidence>
<dbReference type="NCBIfam" id="TIGR01234">
    <property type="entry name" value="L-ribulokinase"/>
    <property type="match status" value="1"/>
</dbReference>
<dbReference type="PROSITE" id="PS00445">
    <property type="entry name" value="FGGY_KINASES_2"/>
    <property type="match status" value="1"/>
</dbReference>
<keyword evidence="13" id="KW-1185">Reference proteome</keyword>
<dbReference type="PANTHER" id="PTHR43435">
    <property type="entry name" value="RIBULOKINASE"/>
    <property type="match status" value="1"/>
</dbReference>
<comment type="catalytic activity">
    <reaction evidence="7">
        <text>D-ribulose + ATP = D-ribulose 5-phosphate + ADP + H(+)</text>
        <dbReference type="Rhea" id="RHEA:17601"/>
        <dbReference type="ChEBI" id="CHEBI:15378"/>
        <dbReference type="ChEBI" id="CHEBI:17173"/>
        <dbReference type="ChEBI" id="CHEBI:30616"/>
        <dbReference type="ChEBI" id="CHEBI:58121"/>
        <dbReference type="ChEBI" id="CHEBI:456216"/>
        <dbReference type="EC" id="2.7.1.16"/>
    </reaction>
</comment>
<dbReference type="Pfam" id="PF00370">
    <property type="entry name" value="FGGY_N"/>
    <property type="match status" value="1"/>
</dbReference>
<dbReference type="InterPro" id="IPR043129">
    <property type="entry name" value="ATPase_NBD"/>
</dbReference>
<dbReference type="GO" id="GO:0005524">
    <property type="term" value="F:ATP binding"/>
    <property type="evidence" value="ECO:0007669"/>
    <property type="project" value="UniProtKB-UniRule"/>
</dbReference>
<accession>A0A8J6P5U6</accession>
<evidence type="ECO:0000256" key="6">
    <source>
        <dbReference type="ARBA" id="ARBA00023277"/>
    </source>
</evidence>
<comment type="catalytic activity">
    <reaction evidence="7 9">
        <text>L-ribulose + ATP = L-ribulose 5-phosphate + ADP + H(+)</text>
        <dbReference type="Rhea" id="RHEA:22072"/>
        <dbReference type="ChEBI" id="CHEBI:15378"/>
        <dbReference type="ChEBI" id="CHEBI:16880"/>
        <dbReference type="ChEBI" id="CHEBI:30616"/>
        <dbReference type="ChEBI" id="CHEBI:58226"/>
        <dbReference type="ChEBI" id="CHEBI:456216"/>
        <dbReference type="EC" id="2.7.1.16"/>
    </reaction>
</comment>
<dbReference type="InterPro" id="IPR018484">
    <property type="entry name" value="FGGY_N"/>
</dbReference>
<dbReference type="Proteomes" id="UP000632659">
    <property type="component" value="Unassembled WGS sequence"/>
</dbReference>
<feature type="domain" description="Carbohydrate kinase FGGY N-terminal" evidence="10">
    <location>
        <begin position="4"/>
        <end position="275"/>
    </location>
</feature>
<keyword evidence="3 7" id="KW-0418">Kinase</keyword>
<keyword evidence="2 7" id="KW-0547">Nucleotide-binding</keyword>
<dbReference type="GO" id="GO:0008741">
    <property type="term" value="F:ribulokinase activity"/>
    <property type="evidence" value="ECO:0007669"/>
    <property type="project" value="UniProtKB-UniRule"/>
</dbReference>
<dbReference type="InterPro" id="IPR018483">
    <property type="entry name" value="Carb_kinase_FGGY_CS"/>
</dbReference>
<dbReference type="GO" id="GO:0019569">
    <property type="term" value="P:L-arabinose catabolic process to D-xylulose 5-phosphate"/>
    <property type="evidence" value="ECO:0007669"/>
    <property type="project" value="UniProtKB-UniRule"/>
</dbReference>
<name>A0A8J6P5U6_9FIRM</name>
<protein>
    <recommendedName>
        <fullName evidence="7 8">Ribulokinase</fullName>
        <ecNumber evidence="7 8">2.7.1.16</ecNumber>
    </recommendedName>
</protein>
<evidence type="ECO:0000313" key="13">
    <source>
        <dbReference type="Proteomes" id="UP000632659"/>
    </source>
</evidence>
<comment type="similarity">
    <text evidence="7 9">Belongs to the ribulokinase family.</text>
</comment>
<keyword evidence="4 7" id="KW-0067">ATP-binding</keyword>
<comment type="caution">
    <text evidence="12">The sequence shown here is derived from an EMBL/GenBank/DDBJ whole genome shotgun (WGS) entry which is preliminary data.</text>
</comment>
<reference evidence="12" key="1">
    <citation type="submission" date="2020-08" db="EMBL/GenBank/DDBJ databases">
        <title>Genome public.</title>
        <authorList>
            <person name="Liu C."/>
            <person name="Sun Q."/>
        </authorList>
    </citation>
    <scope>NUCLEOTIDE SEQUENCE</scope>
    <source>
        <strain evidence="12">NSJ-15</strain>
    </source>
</reference>
<dbReference type="EMBL" id="JACRTL010000001">
    <property type="protein sequence ID" value="MBC8609690.1"/>
    <property type="molecule type" value="Genomic_DNA"/>
</dbReference>
<dbReference type="GO" id="GO:0005737">
    <property type="term" value="C:cytoplasm"/>
    <property type="evidence" value="ECO:0007669"/>
    <property type="project" value="TreeGrafter"/>
</dbReference>
<dbReference type="GO" id="GO:0019150">
    <property type="term" value="F:D-ribulokinase activity"/>
    <property type="evidence" value="ECO:0007669"/>
    <property type="project" value="TreeGrafter"/>
</dbReference>
<dbReference type="UniPathway" id="UPA00145">
    <property type="reaction ID" value="UER00566"/>
</dbReference>
<dbReference type="NCBIfam" id="NF003154">
    <property type="entry name" value="PRK04123.1"/>
    <property type="match status" value="1"/>
</dbReference>
<evidence type="ECO:0000256" key="2">
    <source>
        <dbReference type="ARBA" id="ARBA00022741"/>
    </source>
</evidence>
<dbReference type="Gene3D" id="3.30.420.40">
    <property type="match status" value="2"/>
</dbReference>
<dbReference type="AlphaFoldDB" id="A0A8J6P5U6"/>
<keyword evidence="1 7" id="KW-0808">Transferase</keyword>
<evidence type="ECO:0000256" key="8">
    <source>
        <dbReference type="NCBIfam" id="TIGR01234"/>
    </source>
</evidence>
<proteinExistence type="inferred from homology"/>
<dbReference type="PIRSF" id="PIRSF000538">
    <property type="entry name" value="GlpK"/>
    <property type="match status" value="1"/>
</dbReference>
<dbReference type="InterPro" id="IPR018485">
    <property type="entry name" value="FGGY_C"/>
</dbReference>
<evidence type="ECO:0000259" key="10">
    <source>
        <dbReference type="Pfam" id="PF00370"/>
    </source>
</evidence>
<dbReference type="RefSeq" id="WP_187536145.1">
    <property type="nucleotide sequence ID" value="NZ_JACRTL010000001.1"/>
</dbReference>
<dbReference type="InterPro" id="IPR005929">
    <property type="entry name" value="Ribulokinase"/>
</dbReference>
<gene>
    <name evidence="7 12" type="primary">araB</name>
    <name evidence="12" type="ORF">H8702_00965</name>
</gene>
<dbReference type="SUPFAM" id="SSF53067">
    <property type="entry name" value="Actin-like ATPase domain"/>
    <property type="match status" value="2"/>
</dbReference>
<evidence type="ECO:0000259" key="11">
    <source>
        <dbReference type="Pfam" id="PF02782"/>
    </source>
</evidence>
<dbReference type="PANTHER" id="PTHR43435:SF4">
    <property type="entry name" value="FGGY CARBOHYDRATE KINASE DOMAIN-CONTAINING PROTEIN"/>
    <property type="match status" value="1"/>
</dbReference>
<evidence type="ECO:0000256" key="9">
    <source>
        <dbReference type="RuleBase" id="RU003455"/>
    </source>
</evidence>
<dbReference type="HAMAP" id="MF_00520">
    <property type="entry name" value="Ribulokinase"/>
    <property type="match status" value="1"/>
</dbReference>